<accession>A0A4Y2DSX6</accession>
<dbReference type="Proteomes" id="UP000499080">
    <property type="component" value="Unassembled WGS sequence"/>
</dbReference>
<dbReference type="EMBL" id="BGPR01090379">
    <property type="protein sequence ID" value="GBM19146.1"/>
    <property type="molecule type" value="Genomic_DNA"/>
</dbReference>
<evidence type="ECO:0000313" key="5">
    <source>
        <dbReference type="Proteomes" id="UP000499080"/>
    </source>
</evidence>
<comment type="caution">
    <text evidence="3">The sequence shown here is derived from an EMBL/GenBank/DDBJ whole genome shotgun (WGS) entry which is preliminary data.</text>
</comment>
<proteinExistence type="predicted"/>
<sequence>MAAYTQSLLALPLNTAWRNITRFTIKMADPRMVHASPEKKNVTDLSPPPRRRVACPFEKGVSLKRQLADCPILSKRQPMVYSALERGSQQTPL</sequence>
<reference evidence="3 5" key="1">
    <citation type="journal article" date="2019" name="Sci. Rep.">
        <title>Orb-weaving spider Araneus ventricosus genome elucidates the spidroin gene catalogue.</title>
        <authorList>
            <person name="Kono N."/>
            <person name="Nakamura H."/>
            <person name="Ohtoshi R."/>
            <person name="Moran D.A.P."/>
            <person name="Shinohara A."/>
            <person name="Yoshida Y."/>
            <person name="Fujiwara M."/>
            <person name="Mori M."/>
            <person name="Tomita M."/>
            <person name="Arakawa K."/>
        </authorList>
    </citation>
    <scope>NUCLEOTIDE SEQUENCE [LARGE SCALE GENOMIC DNA]</scope>
</reference>
<organism evidence="3 5">
    <name type="scientific">Araneus ventricosus</name>
    <name type="common">Orbweaver spider</name>
    <name type="synonym">Epeira ventricosa</name>
    <dbReference type="NCBI Taxonomy" id="182803"/>
    <lineage>
        <taxon>Eukaryota</taxon>
        <taxon>Metazoa</taxon>
        <taxon>Ecdysozoa</taxon>
        <taxon>Arthropoda</taxon>
        <taxon>Chelicerata</taxon>
        <taxon>Arachnida</taxon>
        <taxon>Araneae</taxon>
        <taxon>Araneomorphae</taxon>
        <taxon>Entelegynae</taxon>
        <taxon>Araneoidea</taxon>
        <taxon>Araneidae</taxon>
        <taxon>Araneus</taxon>
    </lineage>
</organism>
<keyword evidence="5" id="KW-1185">Reference proteome</keyword>
<dbReference type="EMBL" id="BGPR01090380">
    <property type="protein sequence ID" value="GBM19150.1"/>
    <property type="molecule type" value="Genomic_DNA"/>
</dbReference>
<name>A0A4Y2DSX6_ARAVE</name>
<dbReference type="AlphaFoldDB" id="A0A4Y2DSX6"/>
<evidence type="ECO:0000313" key="2">
    <source>
        <dbReference type="EMBL" id="GBM19143.1"/>
    </source>
</evidence>
<dbReference type="EMBL" id="BGPR01090377">
    <property type="protein sequence ID" value="GBM19143.1"/>
    <property type="molecule type" value="Genomic_DNA"/>
</dbReference>
<gene>
    <name evidence="2" type="ORF">AVEN_22453_1</name>
    <name evidence="1" type="ORF">AVEN_255512_1</name>
    <name evidence="3" type="ORF">AVEN_75557_1</name>
    <name evidence="4" type="ORF">AVEN_89444_1</name>
</gene>
<evidence type="ECO:0000313" key="3">
    <source>
        <dbReference type="EMBL" id="GBM19146.1"/>
    </source>
</evidence>
<dbReference type="EMBL" id="BGPR01090375">
    <property type="protein sequence ID" value="GBM19137.1"/>
    <property type="molecule type" value="Genomic_DNA"/>
</dbReference>
<evidence type="ECO:0000313" key="1">
    <source>
        <dbReference type="EMBL" id="GBM19137.1"/>
    </source>
</evidence>
<evidence type="ECO:0000313" key="4">
    <source>
        <dbReference type="EMBL" id="GBM19150.1"/>
    </source>
</evidence>
<protein>
    <submittedName>
        <fullName evidence="3">Uncharacterized protein</fullName>
    </submittedName>
</protein>